<proteinExistence type="inferred from homology"/>
<evidence type="ECO:0000256" key="4">
    <source>
        <dbReference type="ARBA" id="ARBA00022723"/>
    </source>
</evidence>
<comment type="catalytic activity">
    <reaction evidence="12">
        <text>32-hydroxylanosterol + reduced [NADPH--hemoprotein reductase] + O2 = 32-oxolanosterol + oxidized [NADPH--hemoprotein reductase] + 2 H2O + H(+)</text>
        <dbReference type="Rhea" id="RHEA:75107"/>
        <dbReference type="Rhea" id="RHEA-COMP:11964"/>
        <dbReference type="Rhea" id="RHEA-COMP:11965"/>
        <dbReference type="ChEBI" id="CHEBI:15377"/>
        <dbReference type="ChEBI" id="CHEBI:15378"/>
        <dbReference type="ChEBI" id="CHEBI:15379"/>
        <dbReference type="ChEBI" id="CHEBI:57618"/>
        <dbReference type="ChEBI" id="CHEBI:58210"/>
        <dbReference type="ChEBI" id="CHEBI:166681"/>
        <dbReference type="ChEBI" id="CHEBI:166806"/>
    </reaction>
    <physiologicalReaction direction="left-to-right" evidence="12">
        <dbReference type="Rhea" id="RHEA:75108"/>
    </physiologicalReaction>
</comment>
<evidence type="ECO:0000256" key="11">
    <source>
        <dbReference type="ARBA" id="ARBA00043156"/>
    </source>
</evidence>
<reference evidence="21 22" key="1">
    <citation type="submission" date="2024-03" db="EMBL/GenBank/DDBJ databases">
        <title>Genome-scale model development and genomic sequencing of the oleaginous clade Lipomyces.</title>
        <authorList>
            <consortium name="Lawrence Berkeley National Laboratory"/>
            <person name="Czajka J.J."/>
            <person name="Han Y."/>
            <person name="Kim J."/>
            <person name="Mondo S.J."/>
            <person name="Hofstad B.A."/>
            <person name="Robles A."/>
            <person name="Haridas S."/>
            <person name="Riley R."/>
            <person name="LaButti K."/>
            <person name="Pangilinan J."/>
            <person name="Andreopoulos W."/>
            <person name="Lipzen A."/>
            <person name="Yan J."/>
            <person name="Wang M."/>
            <person name="Ng V."/>
            <person name="Grigoriev I.V."/>
            <person name="Spatafora J.W."/>
            <person name="Magnuson J.K."/>
            <person name="Baker S.E."/>
            <person name="Pomraning K.R."/>
        </authorList>
    </citation>
    <scope>NUCLEOTIDE SEQUENCE [LARGE SCALE GENOMIC DNA]</scope>
    <source>
        <strain evidence="21 22">Phaff 52-87</strain>
    </source>
</reference>
<evidence type="ECO:0000256" key="12">
    <source>
        <dbReference type="ARBA" id="ARBA00047379"/>
    </source>
</evidence>
<comment type="catalytic activity">
    <reaction evidence="14">
        <text>lanosterol + 3 reduced [NADPH--hemoprotein reductase] + 3 O2 = 4,4-dimethyl-5alpha-cholesta-8,14,24-trien-3beta-ol + formate + 3 oxidized [NADPH--hemoprotein reductase] + 4 H2O + 4 H(+)</text>
        <dbReference type="Rhea" id="RHEA:25286"/>
        <dbReference type="Rhea" id="RHEA-COMP:11964"/>
        <dbReference type="Rhea" id="RHEA-COMP:11965"/>
        <dbReference type="ChEBI" id="CHEBI:15377"/>
        <dbReference type="ChEBI" id="CHEBI:15378"/>
        <dbReference type="ChEBI" id="CHEBI:15379"/>
        <dbReference type="ChEBI" id="CHEBI:15740"/>
        <dbReference type="ChEBI" id="CHEBI:16521"/>
        <dbReference type="ChEBI" id="CHEBI:17813"/>
        <dbReference type="ChEBI" id="CHEBI:57618"/>
        <dbReference type="ChEBI" id="CHEBI:58210"/>
        <dbReference type="EC" id="1.14.14.154"/>
    </reaction>
    <physiologicalReaction direction="left-to-right" evidence="14">
        <dbReference type="Rhea" id="RHEA:25287"/>
    </physiologicalReaction>
</comment>
<dbReference type="Proteomes" id="UP001498771">
    <property type="component" value="Unassembled WGS sequence"/>
</dbReference>
<evidence type="ECO:0000256" key="19">
    <source>
        <dbReference type="ARBA" id="ARBA00049450"/>
    </source>
</evidence>
<comment type="catalytic activity">
    <reaction evidence="17">
        <text>a 14alpha-methyl steroid + reduced [NADPH--hemoprotein reductase] + O2 = a 14alpha-hydroxymethyl steroid + oxidized [NADPH--hemoprotein reductase] + H2O + H(+)</text>
        <dbReference type="Rhea" id="RHEA:68060"/>
        <dbReference type="Rhea" id="RHEA-COMP:11964"/>
        <dbReference type="Rhea" id="RHEA-COMP:11965"/>
        <dbReference type="ChEBI" id="CHEBI:15377"/>
        <dbReference type="ChEBI" id="CHEBI:15378"/>
        <dbReference type="ChEBI" id="CHEBI:15379"/>
        <dbReference type="ChEBI" id="CHEBI:57618"/>
        <dbReference type="ChEBI" id="CHEBI:58210"/>
        <dbReference type="ChEBI" id="CHEBI:138029"/>
        <dbReference type="ChEBI" id="CHEBI:176901"/>
    </reaction>
    <physiologicalReaction direction="left-to-right" evidence="17">
        <dbReference type="Rhea" id="RHEA:68061"/>
    </physiologicalReaction>
</comment>
<protein>
    <recommendedName>
        <fullName evidence="7">sterol 14alpha-demethylase</fullName>
        <ecNumber evidence="7">1.14.14.154</ecNumber>
    </recommendedName>
    <alternativeName>
        <fullName evidence="9">Cytochrome P450 51</fullName>
    </alternativeName>
    <alternativeName>
        <fullName evidence="11">Cytochrome P450-14DM</fullName>
    </alternativeName>
    <alternativeName>
        <fullName evidence="8">Cytochrome P450-LIA1</fullName>
    </alternativeName>
    <alternativeName>
        <fullName evidence="10">Sterol 14-alpha demethylase</fullName>
    </alternativeName>
</protein>
<dbReference type="Pfam" id="PF00067">
    <property type="entry name" value="p450"/>
    <property type="match status" value="1"/>
</dbReference>
<comment type="catalytic activity">
    <reaction evidence="16">
        <text>32-oxolanosterol + reduced [NADPH--hemoprotein reductase] + O2 = 4,4-dimethyl-5alpha-cholesta-8,14,24-trien-3beta-ol + formate + oxidized [NADPH--hemoprotein reductase] + H2O + 2 H(+)</text>
        <dbReference type="Rhea" id="RHEA:75111"/>
        <dbReference type="Rhea" id="RHEA-COMP:11964"/>
        <dbReference type="Rhea" id="RHEA-COMP:11965"/>
        <dbReference type="ChEBI" id="CHEBI:15377"/>
        <dbReference type="ChEBI" id="CHEBI:15378"/>
        <dbReference type="ChEBI" id="CHEBI:15379"/>
        <dbReference type="ChEBI" id="CHEBI:15740"/>
        <dbReference type="ChEBI" id="CHEBI:17813"/>
        <dbReference type="ChEBI" id="CHEBI:57618"/>
        <dbReference type="ChEBI" id="CHEBI:58210"/>
        <dbReference type="ChEBI" id="CHEBI:166681"/>
    </reaction>
    <physiologicalReaction direction="left-to-right" evidence="16">
        <dbReference type="Rhea" id="RHEA:75112"/>
    </physiologicalReaction>
</comment>
<dbReference type="EMBL" id="JBBJBU010000013">
    <property type="protein sequence ID" value="KAK7203062.1"/>
    <property type="molecule type" value="Genomic_DNA"/>
</dbReference>
<comment type="similarity">
    <text evidence="2 20">Belongs to the cytochrome P450 family.</text>
</comment>
<evidence type="ECO:0000256" key="16">
    <source>
        <dbReference type="ARBA" id="ARBA00048479"/>
    </source>
</evidence>
<evidence type="ECO:0000313" key="22">
    <source>
        <dbReference type="Proteomes" id="UP001498771"/>
    </source>
</evidence>
<evidence type="ECO:0000256" key="7">
    <source>
        <dbReference type="ARBA" id="ARBA00038974"/>
    </source>
</evidence>
<dbReference type="InterPro" id="IPR036396">
    <property type="entry name" value="Cyt_P450_sf"/>
</dbReference>
<evidence type="ECO:0000256" key="2">
    <source>
        <dbReference type="ARBA" id="ARBA00010617"/>
    </source>
</evidence>
<comment type="catalytic activity">
    <reaction evidence="13">
        <text>a 14alpha-hydroxymethyl steroid + reduced [NADPH--hemoprotein reductase] + O2 = a 14alpha-formyl steroid + oxidized [NADPH--hemoprotein reductase] + 2 H2O + H(+)</text>
        <dbReference type="Rhea" id="RHEA:68064"/>
        <dbReference type="Rhea" id="RHEA-COMP:11964"/>
        <dbReference type="Rhea" id="RHEA-COMP:11965"/>
        <dbReference type="ChEBI" id="CHEBI:15377"/>
        <dbReference type="ChEBI" id="CHEBI:15378"/>
        <dbReference type="ChEBI" id="CHEBI:15379"/>
        <dbReference type="ChEBI" id="CHEBI:57618"/>
        <dbReference type="ChEBI" id="CHEBI:58210"/>
        <dbReference type="ChEBI" id="CHEBI:176901"/>
        <dbReference type="ChEBI" id="CHEBI:176902"/>
    </reaction>
    <physiologicalReaction direction="left-to-right" evidence="13">
        <dbReference type="Rhea" id="RHEA:68065"/>
    </physiologicalReaction>
</comment>
<comment type="catalytic activity">
    <reaction evidence="15">
        <text>a 14alpha-methyl steroid + 3 reduced [NADPH--hemoprotein reductase] + 3 O2 = a Delta(14) steroid + formate + 3 oxidized [NADPH--hemoprotein reductase] + 4 H2O + 4 H(+)</text>
        <dbReference type="Rhea" id="RHEA:54028"/>
        <dbReference type="Rhea" id="RHEA-COMP:11964"/>
        <dbReference type="Rhea" id="RHEA-COMP:11965"/>
        <dbReference type="ChEBI" id="CHEBI:15377"/>
        <dbReference type="ChEBI" id="CHEBI:15378"/>
        <dbReference type="ChEBI" id="CHEBI:15379"/>
        <dbReference type="ChEBI" id="CHEBI:15740"/>
        <dbReference type="ChEBI" id="CHEBI:57618"/>
        <dbReference type="ChEBI" id="CHEBI:58210"/>
        <dbReference type="ChEBI" id="CHEBI:138029"/>
        <dbReference type="ChEBI" id="CHEBI:138031"/>
        <dbReference type="EC" id="1.14.14.154"/>
    </reaction>
    <physiologicalReaction direction="left-to-right" evidence="15">
        <dbReference type="Rhea" id="RHEA:54029"/>
    </physiologicalReaction>
</comment>
<evidence type="ECO:0000256" key="20">
    <source>
        <dbReference type="RuleBase" id="RU000461"/>
    </source>
</evidence>
<dbReference type="SUPFAM" id="SSF48264">
    <property type="entry name" value="Cytochrome P450"/>
    <property type="match status" value="1"/>
</dbReference>
<keyword evidence="3 20" id="KW-0349">Heme</keyword>
<dbReference type="RefSeq" id="XP_064766095.1">
    <property type="nucleotide sequence ID" value="XM_064913488.1"/>
</dbReference>
<dbReference type="InterPro" id="IPR050529">
    <property type="entry name" value="CYP450_sterol_14alpha_dmase"/>
</dbReference>
<keyword evidence="4 20" id="KW-0479">Metal-binding</keyword>
<evidence type="ECO:0000256" key="15">
    <source>
        <dbReference type="ARBA" id="ARBA00047702"/>
    </source>
</evidence>
<dbReference type="InterPro" id="IPR017972">
    <property type="entry name" value="Cyt_P450_CS"/>
</dbReference>
<comment type="catalytic activity">
    <reaction evidence="19">
        <text>a 14alpha-formyl steroid + reduced [NADPH--hemoprotein reductase] + O2 = a Delta(14) steroid + formate + oxidized [NADPH--hemoprotein reductase] + H2O + 2 H(+)</text>
        <dbReference type="Rhea" id="RHEA:68068"/>
        <dbReference type="Rhea" id="RHEA-COMP:11964"/>
        <dbReference type="Rhea" id="RHEA-COMP:11965"/>
        <dbReference type="ChEBI" id="CHEBI:15377"/>
        <dbReference type="ChEBI" id="CHEBI:15378"/>
        <dbReference type="ChEBI" id="CHEBI:15379"/>
        <dbReference type="ChEBI" id="CHEBI:15740"/>
        <dbReference type="ChEBI" id="CHEBI:57618"/>
        <dbReference type="ChEBI" id="CHEBI:58210"/>
        <dbReference type="ChEBI" id="CHEBI:138031"/>
        <dbReference type="ChEBI" id="CHEBI:176902"/>
    </reaction>
    <physiologicalReaction direction="left-to-right" evidence="19">
        <dbReference type="Rhea" id="RHEA:68069"/>
    </physiologicalReaction>
</comment>
<evidence type="ECO:0000256" key="6">
    <source>
        <dbReference type="ARBA" id="ARBA00037887"/>
    </source>
</evidence>
<evidence type="ECO:0000256" key="17">
    <source>
        <dbReference type="ARBA" id="ARBA00048866"/>
    </source>
</evidence>
<dbReference type="InterPro" id="IPR002403">
    <property type="entry name" value="Cyt_P450_E_grp-IV"/>
</dbReference>
<comment type="cofactor">
    <cofactor evidence="1">
        <name>heme</name>
        <dbReference type="ChEBI" id="CHEBI:30413"/>
    </cofactor>
</comment>
<dbReference type="PRINTS" id="PR00465">
    <property type="entry name" value="EP450IV"/>
</dbReference>
<evidence type="ECO:0000256" key="14">
    <source>
        <dbReference type="ARBA" id="ARBA00047670"/>
    </source>
</evidence>
<organism evidence="21 22">
    <name type="scientific">Myxozyma melibiosi</name>
    <dbReference type="NCBI Taxonomy" id="54550"/>
    <lineage>
        <taxon>Eukaryota</taxon>
        <taxon>Fungi</taxon>
        <taxon>Dikarya</taxon>
        <taxon>Ascomycota</taxon>
        <taxon>Saccharomycotina</taxon>
        <taxon>Lipomycetes</taxon>
        <taxon>Lipomycetales</taxon>
        <taxon>Lipomycetaceae</taxon>
        <taxon>Myxozyma</taxon>
    </lineage>
</organism>
<dbReference type="GeneID" id="90039000"/>
<comment type="caution">
    <text evidence="21">The sequence shown here is derived from an EMBL/GenBank/DDBJ whole genome shotgun (WGS) entry which is preliminary data.</text>
</comment>
<name>A0ABR1EZN3_9ASCO</name>
<gene>
    <name evidence="21" type="ORF">BZA70DRAFT_283759</name>
</gene>
<evidence type="ECO:0000256" key="1">
    <source>
        <dbReference type="ARBA" id="ARBA00001971"/>
    </source>
</evidence>
<evidence type="ECO:0000256" key="18">
    <source>
        <dbReference type="ARBA" id="ARBA00049163"/>
    </source>
</evidence>
<keyword evidence="20" id="KW-0503">Monooxygenase</keyword>
<evidence type="ECO:0000256" key="5">
    <source>
        <dbReference type="ARBA" id="ARBA00023004"/>
    </source>
</evidence>
<evidence type="ECO:0000256" key="8">
    <source>
        <dbReference type="ARBA" id="ARBA00042513"/>
    </source>
</evidence>
<comment type="pathway">
    <text evidence="6">Steroid biosynthesis; zymosterol biosynthesis; zymosterol from lanosterol: step 1/6.</text>
</comment>
<evidence type="ECO:0000313" key="21">
    <source>
        <dbReference type="EMBL" id="KAK7203062.1"/>
    </source>
</evidence>
<dbReference type="Gene3D" id="1.10.630.10">
    <property type="entry name" value="Cytochrome P450"/>
    <property type="match status" value="1"/>
</dbReference>
<accession>A0ABR1EZN3</accession>
<dbReference type="PANTHER" id="PTHR24304">
    <property type="entry name" value="CYTOCHROME P450 FAMILY 7"/>
    <property type="match status" value="1"/>
</dbReference>
<evidence type="ECO:0000256" key="13">
    <source>
        <dbReference type="ARBA" id="ARBA00047587"/>
    </source>
</evidence>
<evidence type="ECO:0000256" key="10">
    <source>
        <dbReference type="ARBA" id="ARBA00043106"/>
    </source>
</evidence>
<dbReference type="PROSITE" id="PS00086">
    <property type="entry name" value="CYTOCHROME_P450"/>
    <property type="match status" value="1"/>
</dbReference>
<dbReference type="PANTHER" id="PTHR24304:SF2">
    <property type="entry name" value="24-HYDROXYCHOLESTEROL 7-ALPHA-HYDROXYLASE"/>
    <property type="match status" value="1"/>
</dbReference>
<sequence>MMDLWHTLVSILFILAPVFLYHNVALRSTSAEPPLIKGRLPFIGVALNFVSDPQPLLEKMRAKLGWIYTLYLGGRRMTIVSDPVLGIRQVYSQGRIFDAGEFFRYLNIKLFNYTERINSNSEFQEALVRHVITYLSSPANIDAIAKDLQAEYRVLVDENSPFCNDDYTLQNGTTVDLYGFARKTMYVSAAYAVFGKSFPADSLYRNYINFEDSLLRFIKGYPYVFNRSGQDARKAVLADLGDFFIDQEKASRSSPFITGISALFDKFGYMTREDLSGYFLSIVFASKSNSIPIAFWYLAFIVHDPEFKAEIIELIKKNYVKETKDFDWKALYSDPLLNSAFKETTRLASNITSGRAITRDAMIKVADSKDRTKSKEYYLRKGDSVLILSSLTHWDPDAFPDPMAWHARRFLPDSSSSSNPLVPHEHADKDTKEPQWRAYIPWGGGGHMCPGRHLAIVEAVTQLVYMLWYFDIEPVSKTVPKMKVGENYGGGVLKPASAYTVKIRRRSEPLVS</sequence>
<dbReference type="EC" id="1.14.14.154" evidence="7"/>
<evidence type="ECO:0000256" key="3">
    <source>
        <dbReference type="ARBA" id="ARBA00022617"/>
    </source>
</evidence>
<evidence type="ECO:0000256" key="9">
    <source>
        <dbReference type="ARBA" id="ARBA00042983"/>
    </source>
</evidence>
<keyword evidence="20" id="KW-0560">Oxidoreductase</keyword>
<keyword evidence="5 20" id="KW-0408">Iron</keyword>
<dbReference type="InterPro" id="IPR001128">
    <property type="entry name" value="Cyt_P450"/>
</dbReference>
<keyword evidence="22" id="KW-1185">Reference proteome</keyword>
<comment type="catalytic activity">
    <reaction evidence="18">
        <text>lanosterol + reduced [NADPH--hemoprotein reductase] + O2 = 32-hydroxylanosterol + oxidized [NADPH--hemoprotein reductase] + H2O + H(+)</text>
        <dbReference type="Rhea" id="RHEA:75103"/>
        <dbReference type="Rhea" id="RHEA-COMP:11964"/>
        <dbReference type="Rhea" id="RHEA-COMP:11965"/>
        <dbReference type="ChEBI" id="CHEBI:15377"/>
        <dbReference type="ChEBI" id="CHEBI:15378"/>
        <dbReference type="ChEBI" id="CHEBI:15379"/>
        <dbReference type="ChEBI" id="CHEBI:16521"/>
        <dbReference type="ChEBI" id="CHEBI:57618"/>
        <dbReference type="ChEBI" id="CHEBI:58210"/>
        <dbReference type="ChEBI" id="CHEBI:166806"/>
    </reaction>
    <physiologicalReaction direction="left-to-right" evidence="18">
        <dbReference type="Rhea" id="RHEA:75104"/>
    </physiologicalReaction>
</comment>